<gene>
    <name evidence="1" type="ORF">PU560_03795</name>
</gene>
<proteinExistence type="predicted"/>
<accession>A0ABT5TU60</accession>
<keyword evidence="2" id="KW-1185">Reference proteome</keyword>
<dbReference type="EMBL" id="JARACI010000567">
    <property type="protein sequence ID" value="MDD9205590.1"/>
    <property type="molecule type" value="Genomic_DNA"/>
</dbReference>
<comment type="caution">
    <text evidence="1">The sequence shown here is derived from an EMBL/GenBank/DDBJ whole genome shotgun (WGS) entry which is preliminary data.</text>
</comment>
<evidence type="ECO:0000313" key="2">
    <source>
        <dbReference type="Proteomes" id="UP001165561"/>
    </source>
</evidence>
<name>A0ABT5TU60_9MICO</name>
<feature type="non-terminal residue" evidence="1">
    <location>
        <position position="1"/>
    </location>
</feature>
<reference evidence="1" key="1">
    <citation type="submission" date="2023-02" db="EMBL/GenBank/DDBJ databases">
        <title>Georgenia sp.10Sc9-8, isolated from a soil sample collected from the Taklamakan desert.</title>
        <authorList>
            <person name="Liu S."/>
        </authorList>
    </citation>
    <scope>NUCLEOTIDE SEQUENCE</scope>
    <source>
        <strain evidence="1">10Sc9-8</strain>
    </source>
</reference>
<protein>
    <submittedName>
        <fullName evidence="1">Uncharacterized protein</fullName>
    </submittedName>
</protein>
<evidence type="ECO:0000313" key="1">
    <source>
        <dbReference type="EMBL" id="MDD9205590.1"/>
    </source>
</evidence>
<dbReference type="Proteomes" id="UP001165561">
    <property type="component" value="Unassembled WGS sequence"/>
</dbReference>
<sequence>PSGVTVRTIYLAGAGPTPACPGPSGTVPGGFGWLKTDAGTCNATTAIGQTLATDTGVSVSSGCTTADFVAMQHSTMLLPIFDRSTGTGSGATYGVYGYAAFKLTGYSFGGQYKWNSPCSGDERCVQGYFTQFVDLSDAFDYGAGAPQLGAAVVSLTE</sequence>
<organism evidence="1 2">
    <name type="scientific">Georgenia halotolerans</name>
    <dbReference type="NCBI Taxonomy" id="3028317"/>
    <lineage>
        <taxon>Bacteria</taxon>
        <taxon>Bacillati</taxon>
        <taxon>Actinomycetota</taxon>
        <taxon>Actinomycetes</taxon>
        <taxon>Micrococcales</taxon>
        <taxon>Bogoriellaceae</taxon>
        <taxon>Georgenia</taxon>
    </lineage>
</organism>